<dbReference type="PANTHER" id="PTHR33452:SF1">
    <property type="entry name" value="INNER MEMBRANE PROTEIN YPHA-RELATED"/>
    <property type="match status" value="1"/>
</dbReference>
<comment type="subcellular location">
    <subcellularLocation>
        <location evidence="1">Cell membrane</location>
        <topology evidence="1">Multi-pass membrane protein</topology>
    </subcellularLocation>
</comment>
<dbReference type="PANTHER" id="PTHR33452">
    <property type="entry name" value="OXIDOREDUCTASE CATD-RELATED"/>
    <property type="match status" value="1"/>
</dbReference>
<dbReference type="InterPro" id="IPR032808">
    <property type="entry name" value="DoxX"/>
</dbReference>
<feature type="transmembrane region" description="Helical" evidence="7">
    <location>
        <begin position="6"/>
        <end position="24"/>
    </location>
</feature>
<gene>
    <name evidence="8" type="ORF">CD33_19710</name>
</gene>
<evidence type="ECO:0000256" key="7">
    <source>
        <dbReference type="SAM" id="Phobius"/>
    </source>
</evidence>
<feature type="transmembrane region" description="Helical" evidence="7">
    <location>
        <begin position="72"/>
        <end position="90"/>
    </location>
</feature>
<comment type="caution">
    <text evidence="8">The sequence shown here is derived from an EMBL/GenBank/DDBJ whole genome shotgun (WGS) entry which is preliminary data.</text>
</comment>
<proteinExistence type="inferred from homology"/>
<dbReference type="Proteomes" id="UP000030408">
    <property type="component" value="Unassembled WGS sequence"/>
</dbReference>
<evidence type="ECO:0000313" key="9">
    <source>
        <dbReference type="Proteomes" id="UP000030408"/>
    </source>
</evidence>
<evidence type="ECO:0000256" key="6">
    <source>
        <dbReference type="ARBA" id="ARBA00023136"/>
    </source>
</evidence>
<dbReference type="EMBL" id="JPVO01000055">
    <property type="protein sequence ID" value="KGR74214.1"/>
    <property type="molecule type" value="Genomic_DNA"/>
</dbReference>
<feature type="transmembrane region" description="Helical" evidence="7">
    <location>
        <begin position="102"/>
        <end position="121"/>
    </location>
</feature>
<dbReference type="RefSeq" id="WP_036203827.1">
    <property type="nucleotide sequence ID" value="NZ_AVCY01000001.1"/>
</dbReference>
<dbReference type="AlphaFoldDB" id="A0A0A3HPA3"/>
<feature type="transmembrane region" description="Helical" evidence="7">
    <location>
        <begin position="45"/>
        <end position="66"/>
    </location>
</feature>
<keyword evidence="5 7" id="KW-1133">Transmembrane helix</keyword>
<evidence type="ECO:0000256" key="2">
    <source>
        <dbReference type="ARBA" id="ARBA00006679"/>
    </source>
</evidence>
<keyword evidence="6 7" id="KW-0472">Membrane</keyword>
<evidence type="ECO:0000313" key="8">
    <source>
        <dbReference type="EMBL" id="KGR74214.1"/>
    </source>
</evidence>
<dbReference type="STRING" id="1384057.CD33_19710"/>
<reference evidence="8 9" key="1">
    <citation type="submission" date="2014-02" db="EMBL/GenBank/DDBJ databases">
        <title>Draft genome sequence of Lysinibacillus sinduriensis JCM 15800.</title>
        <authorList>
            <person name="Zhang F."/>
            <person name="Wang G."/>
            <person name="Zhang L."/>
        </authorList>
    </citation>
    <scope>NUCLEOTIDE SEQUENCE [LARGE SCALE GENOMIC DNA]</scope>
    <source>
        <strain evidence="8 9">JCM 15800</strain>
    </source>
</reference>
<keyword evidence="3" id="KW-1003">Cell membrane</keyword>
<evidence type="ECO:0000256" key="4">
    <source>
        <dbReference type="ARBA" id="ARBA00022692"/>
    </source>
</evidence>
<evidence type="ECO:0000256" key="3">
    <source>
        <dbReference type="ARBA" id="ARBA00022475"/>
    </source>
</evidence>
<evidence type="ECO:0000256" key="1">
    <source>
        <dbReference type="ARBA" id="ARBA00004651"/>
    </source>
</evidence>
<comment type="similarity">
    <text evidence="2">Belongs to the DoxX family.</text>
</comment>
<dbReference type="InterPro" id="IPR051907">
    <property type="entry name" value="DoxX-like_oxidoreductase"/>
</dbReference>
<dbReference type="Pfam" id="PF07681">
    <property type="entry name" value="DoxX"/>
    <property type="match status" value="1"/>
</dbReference>
<keyword evidence="9" id="KW-1185">Reference proteome</keyword>
<sequence>MRKNEVGGFVLRIVLGGIFLYHGFMKFKEGISETITKFDEYGIPYAEIAGFGVAGIELLGGFFLIIGFSVRFVSFLLSSVMVGAIIFVKFDHGFLNGYEFNVALIAMALYLLFAGSNLVSLDQLFAEKDKSSKGKGKIQFRD</sequence>
<evidence type="ECO:0000256" key="5">
    <source>
        <dbReference type="ARBA" id="ARBA00022989"/>
    </source>
</evidence>
<keyword evidence="4 7" id="KW-0812">Transmembrane</keyword>
<dbReference type="GO" id="GO:0005886">
    <property type="term" value="C:plasma membrane"/>
    <property type="evidence" value="ECO:0007669"/>
    <property type="project" value="UniProtKB-SubCell"/>
</dbReference>
<accession>A0A0A3HPA3</accession>
<dbReference type="OrthoDB" id="886570at2"/>
<evidence type="ECO:0008006" key="10">
    <source>
        <dbReference type="Google" id="ProtNLM"/>
    </source>
</evidence>
<protein>
    <recommendedName>
        <fullName evidence="10">Oxidoreductase</fullName>
    </recommendedName>
</protein>
<organism evidence="8 9">
    <name type="scientific">Ureibacillus sinduriensis BLB-1 = JCM 15800</name>
    <dbReference type="NCBI Taxonomy" id="1384057"/>
    <lineage>
        <taxon>Bacteria</taxon>
        <taxon>Bacillati</taxon>
        <taxon>Bacillota</taxon>
        <taxon>Bacilli</taxon>
        <taxon>Bacillales</taxon>
        <taxon>Caryophanaceae</taxon>
        <taxon>Ureibacillus</taxon>
    </lineage>
</organism>
<name>A0A0A3HPA3_9BACL</name>
<dbReference type="eggNOG" id="COG2259">
    <property type="taxonomic scope" value="Bacteria"/>
</dbReference>